<dbReference type="InterPro" id="IPR004242">
    <property type="entry name" value="Transposase_21"/>
</dbReference>
<accession>A0A8H3LMD7</accession>
<protein>
    <submittedName>
        <fullName evidence="1">Transposase domain-containing protein</fullName>
    </submittedName>
</protein>
<name>A0A8H3LMD7_9GLOM</name>
<dbReference type="PANTHER" id="PTHR46579:SF1">
    <property type="entry name" value="F5_8 TYPE C DOMAIN-CONTAINING PROTEIN"/>
    <property type="match status" value="1"/>
</dbReference>
<dbReference type="OrthoDB" id="2389915at2759"/>
<dbReference type="Proteomes" id="UP000615446">
    <property type="component" value="Unassembled WGS sequence"/>
</dbReference>
<gene>
    <name evidence="1" type="ORF">RCL2_001554500</name>
</gene>
<sequence>MLIADQKIMTITINSDRQSLDNKDCDEDDDKIDIETESDCSKTSAYISKENDELTDNNKEFEKSEMININDDELIQGLRLLHTKVLHSISDIAFNKILDNVNSNLTIYKLKKKINSIIPFEPHRYDTCKNNCIAFTSSYENLASCPICAENRFDDNGKPVNTTFFFSVKQHLIIQYKNKERAEELQYRSTYFQNKGEKEIYADIFDELLYKDLLQRDFFKDDRDIALSGICDGYQIFEQQTDNCWIILLINNNLHPSIRVKKENLLVTMIIPGPCSPKHFNSFLCPLIKKLQELEEGIQCIDGRTNEPFILRAHLLTWTGTCHTSNKHIYYPSSAFCNIRNHDDTINMGKLIAEEMNKNRKDEMIKETGIKGSSELLKLKTLLFPWSFPTDIMHLFFENVASSMYAHWSGKFFNNNLLLSNDYELSKSQWETVEWRNWIILFSLPLLKAYLDKRHLQGWAYFVKAVKLCLEPEISEEQIDDVQLLLKKFSDYYEREYYQNNGQRLAACKISFHYLLYVADSIKYCGPSWTHWQFPMKRVCGILQPLIKSKIKPYSNLANMLTLLQQFYMLPFFSISKAIFKEKLLKQWRTNNNDLEMEVNNYGVRYERLRTSDGQYISSSCIKRNNTIARNNYYAQIRRTIDKLAHRPNALPQLAIVDIYGIINYYLVHEFNHQVYMLAYVQLTSKIVEDEYGCKHFTQFRSKEFINVRCLDHCIGFAKIDNRYYIIDKENAFDDSNWENIGH</sequence>
<dbReference type="AlphaFoldDB" id="A0A8H3LMD7"/>
<dbReference type="PANTHER" id="PTHR46579">
    <property type="entry name" value="F5/8 TYPE C DOMAIN-CONTAINING PROTEIN-RELATED"/>
    <property type="match status" value="1"/>
</dbReference>
<organism evidence="1 2">
    <name type="scientific">Rhizophagus clarus</name>
    <dbReference type="NCBI Taxonomy" id="94130"/>
    <lineage>
        <taxon>Eukaryota</taxon>
        <taxon>Fungi</taxon>
        <taxon>Fungi incertae sedis</taxon>
        <taxon>Mucoromycota</taxon>
        <taxon>Glomeromycotina</taxon>
        <taxon>Glomeromycetes</taxon>
        <taxon>Glomerales</taxon>
        <taxon>Glomeraceae</taxon>
        <taxon>Rhizophagus</taxon>
    </lineage>
</organism>
<dbReference type="Pfam" id="PF02992">
    <property type="entry name" value="Transposase_21"/>
    <property type="match status" value="1"/>
</dbReference>
<reference evidence="1" key="1">
    <citation type="submission" date="2019-10" db="EMBL/GenBank/DDBJ databases">
        <title>Conservation and host-specific expression of non-tandemly repeated heterogenous ribosome RNA gene in arbuscular mycorrhizal fungi.</title>
        <authorList>
            <person name="Maeda T."/>
            <person name="Kobayashi Y."/>
            <person name="Nakagawa T."/>
            <person name="Ezawa T."/>
            <person name="Yamaguchi K."/>
            <person name="Bino T."/>
            <person name="Nishimoto Y."/>
            <person name="Shigenobu S."/>
            <person name="Kawaguchi M."/>
        </authorList>
    </citation>
    <scope>NUCLEOTIDE SEQUENCE</scope>
    <source>
        <strain evidence="1">HR1</strain>
    </source>
</reference>
<comment type="caution">
    <text evidence="1">The sequence shown here is derived from an EMBL/GenBank/DDBJ whole genome shotgun (WGS) entry which is preliminary data.</text>
</comment>
<proteinExistence type="predicted"/>
<evidence type="ECO:0000313" key="2">
    <source>
        <dbReference type="Proteomes" id="UP000615446"/>
    </source>
</evidence>
<dbReference type="EMBL" id="BLAL01000180">
    <property type="protein sequence ID" value="GES88606.1"/>
    <property type="molecule type" value="Genomic_DNA"/>
</dbReference>
<evidence type="ECO:0000313" key="1">
    <source>
        <dbReference type="EMBL" id="GES88606.1"/>
    </source>
</evidence>